<keyword evidence="3 5" id="KW-1133">Transmembrane helix</keyword>
<keyword evidence="4 5" id="KW-0472">Membrane</keyword>
<evidence type="ECO:0000256" key="2">
    <source>
        <dbReference type="ARBA" id="ARBA00022692"/>
    </source>
</evidence>
<evidence type="ECO:0000256" key="5">
    <source>
        <dbReference type="SAM" id="Phobius"/>
    </source>
</evidence>
<accession>A0A1I3DX90</accession>
<dbReference type="PANTHER" id="PTHR10846:SF8">
    <property type="entry name" value="INNER MEMBRANE PROTEIN YRBG"/>
    <property type="match status" value="1"/>
</dbReference>
<organism evidence="7 8">
    <name type="scientific">Pisciglobus halotolerans</name>
    <dbReference type="NCBI Taxonomy" id="745365"/>
    <lineage>
        <taxon>Bacteria</taxon>
        <taxon>Bacillati</taxon>
        <taxon>Bacillota</taxon>
        <taxon>Bacilli</taxon>
        <taxon>Lactobacillales</taxon>
        <taxon>Carnobacteriaceae</taxon>
    </lineage>
</organism>
<feature type="transmembrane region" description="Helical" evidence="5">
    <location>
        <begin position="6"/>
        <end position="23"/>
    </location>
</feature>
<dbReference type="GO" id="GO:0008273">
    <property type="term" value="F:calcium, potassium:sodium antiporter activity"/>
    <property type="evidence" value="ECO:0007669"/>
    <property type="project" value="TreeGrafter"/>
</dbReference>
<gene>
    <name evidence="7" type="ORF">SAMN04489868_1566</name>
</gene>
<feature type="transmembrane region" description="Helical" evidence="5">
    <location>
        <begin position="35"/>
        <end position="52"/>
    </location>
</feature>
<feature type="transmembrane region" description="Helical" evidence="5">
    <location>
        <begin position="64"/>
        <end position="81"/>
    </location>
</feature>
<dbReference type="OrthoDB" id="9794225at2"/>
<feature type="transmembrane region" description="Helical" evidence="5">
    <location>
        <begin position="235"/>
        <end position="254"/>
    </location>
</feature>
<feature type="domain" description="Sodium/calcium exchanger membrane region" evidence="6">
    <location>
        <begin position="1"/>
        <end position="81"/>
    </location>
</feature>
<dbReference type="Proteomes" id="UP000198668">
    <property type="component" value="Unassembled WGS sequence"/>
</dbReference>
<feature type="transmembrane region" description="Helical" evidence="5">
    <location>
        <begin position="102"/>
        <end position="124"/>
    </location>
</feature>
<evidence type="ECO:0000259" key="6">
    <source>
        <dbReference type="Pfam" id="PF01699"/>
    </source>
</evidence>
<sequence length="256" mass="27310">MGNAVGSVIVNTGLTLGLAAVFGKIIMDRKTSQKLNLLVMAVLLLILPTIPYKFGSAHGKLPQWLGFIFLLLVPVYLFFLIKQEKNKNSKEEKKEVDNHKKAFLLLGKIIVAAGIISASASLLVDSVEVIASRAGISDVIISSTVVSLGTGLPELSTVLSSAKRKEASLALGNILGSNLLNILLVLGAAVALTPKGIKITTSFYLIHFAALSLIVGAFRFFAYRNKEKAISKWEGAILIGLYIGYLAANVMSVLKG</sequence>
<dbReference type="InterPro" id="IPR004837">
    <property type="entry name" value="NaCa_Exmemb"/>
</dbReference>
<feature type="transmembrane region" description="Helical" evidence="5">
    <location>
        <begin position="204"/>
        <end position="223"/>
    </location>
</feature>
<dbReference type="Gene3D" id="1.20.1420.30">
    <property type="entry name" value="NCX, central ion-binding region"/>
    <property type="match status" value="1"/>
</dbReference>
<proteinExistence type="predicted"/>
<evidence type="ECO:0000256" key="4">
    <source>
        <dbReference type="ARBA" id="ARBA00023136"/>
    </source>
</evidence>
<evidence type="ECO:0000256" key="1">
    <source>
        <dbReference type="ARBA" id="ARBA00004141"/>
    </source>
</evidence>
<reference evidence="7 8" key="1">
    <citation type="submission" date="2016-10" db="EMBL/GenBank/DDBJ databases">
        <authorList>
            <person name="de Groot N.N."/>
        </authorList>
    </citation>
    <scope>NUCLEOTIDE SEQUENCE [LARGE SCALE GENOMIC DNA]</scope>
    <source>
        <strain evidence="7 8">DSM 27630</strain>
    </source>
</reference>
<dbReference type="GO" id="GO:0006874">
    <property type="term" value="P:intracellular calcium ion homeostasis"/>
    <property type="evidence" value="ECO:0007669"/>
    <property type="project" value="TreeGrafter"/>
</dbReference>
<evidence type="ECO:0000256" key="3">
    <source>
        <dbReference type="ARBA" id="ARBA00022989"/>
    </source>
</evidence>
<dbReference type="GO" id="GO:0005886">
    <property type="term" value="C:plasma membrane"/>
    <property type="evidence" value="ECO:0007669"/>
    <property type="project" value="TreeGrafter"/>
</dbReference>
<dbReference type="EMBL" id="FOQE01000056">
    <property type="protein sequence ID" value="SFH91209.1"/>
    <property type="molecule type" value="Genomic_DNA"/>
</dbReference>
<dbReference type="PANTHER" id="PTHR10846">
    <property type="entry name" value="SODIUM/POTASSIUM/CALCIUM EXCHANGER"/>
    <property type="match status" value="1"/>
</dbReference>
<comment type="subcellular location">
    <subcellularLocation>
        <location evidence="1">Membrane</location>
        <topology evidence="1">Multi-pass membrane protein</topology>
    </subcellularLocation>
</comment>
<evidence type="ECO:0000313" key="8">
    <source>
        <dbReference type="Proteomes" id="UP000198668"/>
    </source>
</evidence>
<keyword evidence="2 5" id="KW-0812">Transmembrane</keyword>
<feature type="transmembrane region" description="Helical" evidence="5">
    <location>
        <begin position="130"/>
        <end position="149"/>
    </location>
</feature>
<feature type="transmembrane region" description="Helical" evidence="5">
    <location>
        <begin position="170"/>
        <end position="192"/>
    </location>
</feature>
<dbReference type="AlphaFoldDB" id="A0A1I3DX90"/>
<dbReference type="InterPro" id="IPR004481">
    <property type="entry name" value="K/Na/Ca-exchanger"/>
</dbReference>
<dbReference type="GO" id="GO:0005262">
    <property type="term" value="F:calcium channel activity"/>
    <property type="evidence" value="ECO:0007669"/>
    <property type="project" value="TreeGrafter"/>
</dbReference>
<dbReference type="Pfam" id="PF01699">
    <property type="entry name" value="Na_Ca_ex"/>
    <property type="match status" value="2"/>
</dbReference>
<evidence type="ECO:0000313" key="7">
    <source>
        <dbReference type="EMBL" id="SFH91209.1"/>
    </source>
</evidence>
<feature type="domain" description="Sodium/calcium exchanger membrane region" evidence="6">
    <location>
        <begin position="107"/>
        <end position="249"/>
    </location>
</feature>
<dbReference type="InterPro" id="IPR044880">
    <property type="entry name" value="NCX_ion-bd_dom_sf"/>
</dbReference>
<protein>
    <submittedName>
        <fullName evidence="7">Cation:H+ antiporter</fullName>
    </submittedName>
</protein>
<name>A0A1I3DX90_9LACT</name>
<keyword evidence="8" id="KW-1185">Reference proteome</keyword>